<keyword evidence="4" id="KW-1185">Reference proteome</keyword>
<organism evidence="3 4">
    <name type="scientific">Arthrobacter rhombi</name>
    <dbReference type="NCBI Taxonomy" id="71253"/>
    <lineage>
        <taxon>Bacteria</taxon>
        <taxon>Bacillati</taxon>
        <taxon>Actinomycetota</taxon>
        <taxon>Actinomycetes</taxon>
        <taxon>Micrococcales</taxon>
        <taxon>Micrococcaceae</taxon>
        <taxon>Arthrobacter</taxon>
    </lineage>
</organism>
<dbReference type="AlphaFoldDB" id="A0A1R4GCZ3"/>
<evidence type="ECO:0000259" key="2">
    <source>
        <dbReference type="Pfam" id="PF00582"/>
    </source>
</evidence>
<proteinExistence type="inferred from homology"/>
<reference evidence="3 4" key="1">
    <citation type="submission" date="2017-02" db="EMBL/GenBank/DDBJ databases">
        <authorList>
            <person name="Peterson S.W."/>
        </authorList>
    </citation>
    <scope>NUCLEOTIDE SEQUENCE [LARGE SCALE GENOMIC DNA]</scope>
    <source>
        <strain evidence="3 4">B Ar 00.02</strain>
    </source>
</reference>
<dbReference type="InterPro" id="IPR006015">
    <property type="entry name" value="Universal_stress_UspA"/>
</dbReference>
<sequence length="150" mass="16050">MNAPESPALIAVGIDGSPSSAAALHEAAELARSLRTGLRVVTCWQVPQFYTADIELQDSAFKDDAQAAQDRLLDQVFPDGCPVPLERLLRRGRPGVELTEASADARMLVLGNRGHNEFVSMLLGSVSLECIAHAGVPVLTVRSDHHPSLT</sequence>
<accession>A0A1R4GCZ3</accession>
<dbReference type="InterPro" id="IPR006016">
    <property type="entry name" value="UspA"/>
</dbReference>
<dbReference type="Proteomes" id="UP000195913">
    <property type="component" value="Unassembled WGS sequence"/>
</dbReference>
<dbReference type="PRINTS" id="PR01438">
    <property type="entry name" value="UNVRSLSTRESS"/>
</dbReference>
<evidence type="ECO:0000256" key="1">
    <source>
        <dbReference type="ARBA" id="ARBA00008791"/>
    </source>
</evidence>
<dbReference type="CDD" id="cd00293">
    <property type="entry name" value="USP-like"/>
    <property type="match status" value="1"/>
</dbReference>
<dbReference type="RefSeq" id="WP_086998869.1">
    <property type="nucleotide sequence ID" value="NZ_FUHW01000033.1"/>
</dbReference>
<dbReference type="InterPro" id="IPR014729">
    <property type="entry name" value="Rossmann-like_a/b/a_fold"/>
</dbReference>
<dbReference type="PANTHER" id="PTHR46268:SF6">
    <property type="entry name" value="UNIVERSAL STRESS PROTEIN UP12"/>
    <property type="match status" value="1"/>
</dbReference>
<evidence type="ECO:0000313" key="4">
    <source>
        <dbReference type="Proteomes" id="UP000195913"/>
    </source>
</evidence>
<gene>
    <name evidence="3" type="ORF">FM101_09625</name>
</gene>
<dbReference type="Pfam" id="PF00582">
    <property type="entry name" value="Usp"/>
    <property type="match status" value="1"/>
</dbReference>
<name>A0A1R4GCZ3_9MICC</name>
<dbReference type="EMBL" id="FUHW01000033">
    <property type="protein sequence ID" value="SJM66059.1"/>
    <property type="molecule type" value="Genomic_DNA"/>
</dbReference>
<protein>
    <submittedName>
        <fullName evidence="3">Universal stress protein family</fullName>
    </submittedName>
</protein>
<dbReference type="PANTHER" id="PTHR46268">
    <property type="entry name" value="STRESS RESPONSE PROTEIN NHAX"/>
    <property type="match status" value="1"/>
</dbReference>
<dbReference type="Gene3D" id="3.40.50.620">
    <property type="entry name" value="HUPs"/>
    <property type="match status" value="1"/>
</dbReference>
<evidence type="ECO:0000313" key="3">
    <source>
        <dbReference type="EMBL" id="SJM66059.1"/>
    </source>
</evidence>
<dbReference type="SUPFAM" id="SSF52402">
    <property type="entry name" value="Adenine nucleotide alpha hydrolases-like"/>
    <property type="match status" value="1"/>
</dbReference>
<feature type="domain" description="UspA" evidence="2">
    <location>
        <begin position="10"/>
        <end position="142"/>
    </location>
</feature>
<comment type="similarity">
    <text evidence="1">Belongs to the universal stress protein A family.</text>
</comment>